<accession>A0A0N9V773</accession>
<dbReference type="KEGG" id="smag:AN936_06550"/>
<evidence type="ECO:0000256" key="2">
    <source>
        <dbReference type="ARBA" id="ARBA00022801"/>
    </source>
</evidence>
<dbReference type="EMBL" id="CP012700">
    <property type="protein sequence ID" value="ALH80036.1"/>
    <property type="molecule type" value="Genomic_DNA"/>
</dbReference>
<dbReference type="Gene3D" id="3.40.50.1820">
    <property type="entry name" value="alpha/beta hydrolase"/>
    <property type="match status" value="1"/>
</dbReference>
<dbReference type="PRINTS" id="PR00862">
    <property type="entry name" value="PROLIGOPTASE"/>
</dbReference>
<keyword evidence="3" id="KW-0720">Serine protease</keyword>
<dbReference type="GO" id="GO:0004252">
    <property type="term" value="F:serine-type endopeptidase activity"/>
    <property type="evidence" value="ECO:0007669"/>
    <property type="project" value="InterPro"/>
</dbReference>
<dbReference type="SUPFAM" id="SSF53474">
    <property type="entry name" value="alpha/beta-Hydrolases"/>
    <property type="match status" value="1"/>
</dbReference>
<dbReference type="AlphaFoldDB" id="A0A0N9V773"/>
<gene>
    <name evidence="7" type="ORF">AN936_06550</name>
</gene>
<keyword evidence="4" id="KW-0732">Signal</keyword>
<dbReference type="Pfam" id="PF00326">
    <property type="entry name" value="Peptidase_S9"/>
    <property type="match status" value="1"/>
</dbReference>
<dbReference type="GO" id="GO:0006508">
    <property type="term" value="P:proteolysis"/>
    <property type="evidence" value="ECO:0007669"/>
    <property type="project" value="UniProtKB-KW"/>
</dbReference>
<dbReference type="InterPro" id="IPR051167">
    <property type="entry name" value="Prolyl_oligopep/macrocyclase"/>
</dbReference>
<protein>
    <submittedName>
        <fullName evidence="7">Peptidase S9</fullName>
    </submittedName>
</protein>
<evidence type="ECO:0000256" key="3">
    <source>
        <dbReference type="ARBA" id="ARBA00022825"/>
    </source>
</evidence>
<dbReference type="PANTHER" id="PTHR42881">
    <property type="entry name" value="PROLYL ENDOPEPTIDASE"/>
    <property type="match status" value="1"/>
</dbReference>
<dbReference type="Pfam" id="PF02897">
    <property type="entry name" value="Peptidase_S9_N"/>
    <property type="match status" value="1"/>
</dbReference>
<sequence>MTMIRAALAGLALCCSFSAIAAAQDDEEEAPKVAAPEPADSYRWLEDIEGRKSLDWVRKQNEATDTLIRSRPGFEADRQRARAILDDDRQIAMPGEVMGDTITNFWRDAANPRGLWRQSPLDAYLAGKPVWTTLIDVDALGKAEKQSWVWHGADCLAPAYTRCLVSLSPGGTDADIVREWDRTTGKFVKDGFSLPLAKSSVTWEDADNLLVATDFGDGSMTTSGYPRIVKRWQRGTPLSAAQTVVEGDVADVGMTVGAEMDGDKRWPIISRAKSFYTTEFYIPKPYEGGEYIDTIIPETAELRAVIDGQAIIFLNDKEFDYPAGSLLALPLDEMSRGDQVPFIPVMQPTASQAIEDVAAGDDVLWVKALDDVEGKLFALRRDQPYGRWSQKEVPLADKATVQITGTVGKRNLALATAETMLQPPTLYAVGETGAPQTIQSLPAQFDAAGMAVEKRFATSKDGTKIPYFLVRKKGSEGAPVPALIHAYGGFKAAQTPGYLTGQPYRAGPLGLFWVEDGNAYVLANIRGGGEYGPLWHQAALYEKRQNSFDDLHAVAEDLVATGVSTKGKIAISGRSNGGVLVGAAMEQRPDLYGAVISGSPLKDMRRFNKLLAGASWMDEYGDPDDAADWAFISKYSPYQNIRKGMKYPPIFLYLSTKDDRVHPGHARKFAAQLMEYGNPVYYHEYTEGGHSVGADHAEDAVRAAMLHGFLLKELVEKE</sequence>
<evidence type="ECO:0000259" key="6">
    <source>
        <dbReference type="Pfam" id="PF02897"/>
    </source>
</evidence>
<name>A0A0N9V773_SPHMC</name>
<dbReference type="PATRIC" id="fig|33050.5.peg.1363"/>
<dbReference type="Proteomes" id="UP000058074">
    <property type="component" value="Chromosome"/>
</dbReference>
<keyword evidence="2" id="KW-0378">Hydrolase</keyword>
<feature type="domain" description="Peptidase S9 prolyl oligopeptidase catalytic" evidence="5">
    <location>
        <begin position="513"/>
        <end position="714"/>
    </location>
</feature>
<evidence type="ECO:0000313" key="8">
    <source>
        <dbReference type="Proteomes" id="UP000058074"/>
    </source>
</evidence>
<reference evidence="7 8" key="1">
    <citation type="journal article" date="2015" name="Genome Announc.">
        <title>Complete Genome Sequence of Polypropylene Glycol- and Polyethylene Glycol-Degrading Sphingopyxis macrogoltabida Strain EY-1.</title>
        <authorList>
            <person name="Ohtsubo Y."/>
            <person name="Nagata Y."/>
            <person name="Numata M."/>
            <person name="Tsuchikane K."/>
            <person name="Hosoyama A."/>
            <person name="Yamazoe A."/>
            <person name="Tsuda M."/>
            <person name="Fujita N."/>
            <person name="Kawai F."/>
        </authorList>
    </citation>
    <scope>NUCLEOTIDE SEQUENCE [LARGE SCALE GENOMIC DNA]</scope>
    <source>
        <strain evidence="7 8">EY-1</strain>
    </source>
</reference>
<feature type="domain" description="Peptidase S9A N-terminal" evidence="6">
    <location>
        <begin position="38"/>
        <end position="429"/>
    </location>
</feature>
<evidence type="ECO:0000259" key="5">
    <source>
        <dbReference type="Pfam" id="PF00326"/>
    </source>
</evidence>
<dbReference type="InterPro" id="IPR002470">
    <property type="entry name" value="Peptidase_S9A"/>
</dbReference>
<proteinExistence type="predicted"/>
<dbReference type="PANTHER" id="PTHR42881:SF13">
    <property type="entry name" value="PROLYL ENDOPEPTIDASE"/>
    <property type="match status" value="1"/>
</dbReference>
<evidence type="ECO:0000256" key="1">
    <source>
        <dbReference type="ARBA" id="ARBA00022670"/>
    </source>
</evidence>
<dbReference type="Gene3D" id="2.130.10.120">
    <property type="entry name" value="Prolyl oligopeptidase, N-terminal domain"/>
    <property type="match status" value="1"/>
</dbReference>
<keyword evidence="1" id="KW-0645">Protease</keyword>
<dbReference type="SUPFAM" id="SSF50993">
    <property type="entry name" value="Peptidase/esterase 'gauge' domain"/>
    <property type="match status" value="1"/>
</dbReference>
<dbReference type="GO" id="GO:0005829">
    <property type="term" value="C:cytosol"/>
    <property type="evidence" value="ECO:0007669"/>
    <property type="project" value="TreeGrafter"/>
</dbReference>
<organism evidence="7 8">
    <name type="scientific">Sphingopyxis macrogoltabida</name>
    <name type="common">Sphingomonas macrogoltabidus</name>
    <dbReference type="NCBI Taxonomy" id="33050"/>
    <lineage>
        <taxon>Bacteria</taxon>
        <taxon>Pseudomonadati</taxon>
        <taxon>Pseudomonadota</taxon>
        <taxon>Alphaproteobacteria</taxon>
        <taxon>Sphingomonadales</taxon>
        <taxon>Sphingomonadaceae</taxon>
        <taxon>Sphingopyxis</taxon>
    </lineage>
</organism>
<dbReference type="GO" id="GO:0070012">
    <property type="term" value="F:oligopeptidase activity"/>
    <property type="evidence" value="ECO:0007669"/>
    <property type="project" value="TreeGrafter"/>
</dbReference>
<dbReference type="InterPro" id="IPR023302">
    <property type="entry name" value="Pept_S9A_N"/>
</dbReference>
<dbReference type="InterPro" id="IPR029058">
    <property type="entry name" value="AB_hydrolase_fold"/>
</dbReference>
<evidence type="ECO:0000256" key="4">
    <source>
        <dbReference type="SAM" id="SignalP"/>
    </source>
</evidence>
<feature type="signal peptide" evidence="4">
    <location>
        <begin position="1"/>
        <end position="21"/>
    </location>
</feature>
<evidence type="ECO:0000313" key="7">
    <source>
        <dbReference type="EMBL" id="ALH80036.1"/>
    </source>
</evidence>
<dbReference type="InterPro" id="IPR001375">
    <property type="entry name" value="Peptidase_S9_cat"/>
</dbReference>
<feature type="chain" id="PRO_5006039305" evidence="4">
    <location>
        <begin position="22"/>
        <end position="718"/>
    </location>
</feature>